<evidence type="ECO:0000313" key="3">
    <source>
        <dbReference type="EMBL" id="KZO91674.1"/>
    </source>
</evidence>
<dbReference type="GO" id="GO:0016787">
    <property type="term" value="F:hydrolase activity"/>
    <property type="evidence" value="ECO:0007669"/>
    <property type="project" value="UniProtKB-KW"/>
</dbReference>
<protein>
    <submittedName>
        <fullName evidence="3">Glycoside hydrolase family 79 protein</fullName>
    </submittedName>
</protein>
<dbReference type="AlphaFoldDB" id="A0A167HIS7"/>
<reference evidence="3 4" key="1">
    <citation type="journal article" date="2016" name="Mol. Biol. Evol.">
        <title>Comparative Genomics of Early-Diverging Mushroom-Forming Fungi Provides Insights into the Origins of Lignocellulose Decay Capabilities.</title>
        <authorList>
            <person name="Nagy L.G."/>
            <person name="Riley R."/>
            <person name="Tritt A."/>
            <person name="Adam C."/>
            <person name="Daum C."/>
            <person name="Floudas D."/>
            <person name="Sun H."/>
            <person name="Yadav J.S."/>
            <person name="Pangilinan J."/>
            <person name="Larsson K.H."/>
            <person name="Matsuura K."/>
            <person name="Barry K."/>
            <person name="Labutti K."/>
            <person name="Kuo R."/>
            <person name="Ohm R.A."/>
            <person name="Bhattacharya S.S."/>
            <person name="Shirouzu T."/>
            <person name="Yoshinaga Y."/>
            <person name="Martin F.M."/>
            <person name="Grigoriev I.V."/>
            <person name="Hibbett D.S."/>
        </authorList>
    </citation>
    <scope>NUCLEOTIDE SEQUENCE [LARGE SCALE GENOMIC DNA]</scope>
    <source>
        <strain evidence="3 4">TUFC12733</strain>
    </source>
</reference>
<evidence type="ECO:0000259" key="2">
    <source>
        <dbReference type="Pfam" id="PF16862"/>
    </source>
</evidence>
<dbReference type="Gene3D" id="3.20.20.80">
    <property type="entry name" value="Glycosidases"/>
    <property type="match status" value="1"/>
</dbReference>
<keyword evidence="4" id="KW-1185">Reference proteome</keyword>
<dbReference type="SUPFAM" id="SSF51445">
    <property type="entry name" value="(Trans)glycosidases"/>
    <property type="match status" value="1"/>
</dbReference>
<dbReference type="PANTHER" id="PTHR36183">
    <property type="entry name" value="BETA-GLUCURONIDASE"/>
    <property type="match status" value="1"/>
</dbReference>
<gene>
    <name evidence="3" type="ORF">CALVIDRAFT_336562</name>
</gene>
<feature type="chain" id="PRO_5007887633" evidence="1">
    <location>
        <begin position="18"/>
        <end position="520"/>
    </location>
</feature>
<evidence type="ECO:0000256" key="1">
    <source>
        <dbReference type="SAM" id="SignalP"/>
    </source>
</evidence>
<dbReference type="Proteomes" id="UP000076738">
    <property type="component" value="Unassembled WGS sequence"/>
</dbReference>
<dbReference type="InterPro" id="IPR031728">
    <property type="entry name" value="GlcAase_C"/>
</dbReference>
<keyword evidence="1" id="KW-0732">Signal</keyword>
<dbReference type="EMBL" id="KV417319">
    <property type="protein sequence ID" value="KZO91674.1"/>
    <property type="molecule type" value="Genomic_DNA"/>
</dbReference>
<dbReference type="PANTHER" id="PTHR36183:SF2">
    <property type="entry name" value="BETA-GLUCURONIDASE C-TERMINAL DOMAIN-CONTAINING PROTEIN"/>
    <property type="match status" value="1"/>
</dbReference>
<dbReference type="InterPro" id="IPR017853">
    <property type="entry name" value="GH"/>
</dbReference>
<evidence type="ECO:0000313" key="4">
    <source>
        <dbReference type="Proteomes" id="UP000076738"/>
    </source>
</evidence>
<dbReference type="Pfam" id="PF16862">
    <property type="entry name" value="Glyco_hydro_79C"/>
    <property type="match status" value="1"/>
</dbReference>
<proteinExistence type="predicted"/>
<sequence>MMHLVLGALGLARLAASQTPVTIQIPSSLPSNAQYSYGSLVGMSIEQDRFPDWAGTLGSPNPYTTSVLQNIVDRYGVPPPIRVGGDTEDRTHWSPDVQYTNNTYPAVTTTTPYPEADTVLVGTDFWSIAGNFPSGTEFTLGINLKAQANYEAVIEAQIITQVFQTLYDQGSGVTLRYLELGNEPDLYAGGWTIDYYNTLWNSLATSIQGALSYPPRMQILAFANPTPSNGFTAVSGALNAGLLNGTLRENVYTVSEHHYQGSFCQGASGAVADLMSKAYVRSNLSMFVPEIAAANEQGWRFELGETNSVSCHGAPGLSNAGGAAIWGTDYIFQAASLGIERLYFHNGIGYKYDFFDPYNGIDDGTPYTAPHVLPLYHALLIQSELISYPGPIYIVELTTDSEFAAAYGIYAADTSALLRVAIINSAPYYTYYTPGTRAEFTYTLSGLTSANVAGNGGSGSYFLRRLYVPGADATSGLTWAEQSFETADGTPSGTRVDESVTGETFSGVGTEVIVAYFAEG</sequence>
<organism evidence="3 4">
    <name type="scientific">Calocera viscosa (strain TUFC12733)</name>
    <dbReference type="NCBI Taxonomy" id="1330018"/>
    <lineage>
        <taxon>Eukaryota</taxon>
        <taxon>Fungi</taxon>
        <taxon>Dikarya</taxon>
        <taxon>Basidiomycota</taxon>
        <taxon>Agaricomycotina</taxon>
        <taxon>Dacrymycetes</taxon>
        <taxon>Dacrymycetales</taxon>
        <taxon>Dacrymycetaceae</taxon>
        <taxon>Calocera</taxon>
    </lineage>
</organism>
<feature type="domain" description="Beta-glucuronidase C-terminal" evidence="2">
    <location>
        <begin position="406"/>
        <end position="501"/>
    </location>
</feature>
<keyword evidence="3" id="KW-0378">Hydrolase</keyword>
<feature type="signal peptide" evidence="1">
    <location>
        <begin position="1"/>
        <end position="17"/>
    </location>
</feature>
<name>A0A167HIS7_CALVF</name>
<dbReference type="InterPro" id="IPR052974">
    <property type="entry name" value="GH79_Enzymes"/>
</dbReference>
<dbReference type="OrthoDB" id="2796951at2759"/>
<accession>A0A167HIS7</accession>